<sequence length="318" mass="37324">MKYIFLILFLAVTAKGFAQKTEIPIPPNCRYLYGNIFIDEIEIANINWLEFLHGLKKDSTLEAYAKNIPDTTVHTKEFVISNSTEIPYIENYLRYPGFRFHPVGGITYEQAVNFSKWRSSIVTKKIYREMVKNERKNSSLPDSIWYFNFRLPTEEEWEYAASGGSDLDSLPYGVDDLYEELVIKRAKFNYCSTDSSMTFKEFKKLHKLYKDRTMAPRFVAIVPPKKGFPEIYYSGIIEEYIPDRTDWIYEFSENGFGLYNMIGNVSEMVEEKGISKGGNYLLPISDCKIRDRQYYEEPHSWVGFRNICEVYKIPNPYK</sequence>
<reference evidence="2 3" key="1">
    <citation type="submission" date="2018-03" db="EMBL/GenBank/DDBJ databases">
        <title>Genomic Encyclopedia of Archaeal and Bacterial Type Strains, Phase II (KMG-II): from individual species to whole genera.</title>
        <authorList>
            <person name="Goeker M."/>
        </authorList>
    </citation>
    <scope>NUCLEOTIDE SEQUENCE [LARGE SCALE GENOMIC DNA]</scope>
    <source>
        <strain evidence="2 3">DSM 28229</strain>
    </source>
</reference>
<dbReference type="InterPro" id="IPR051043">
    <property type="entry name" value="Sulfatase_Mod_Factor_Kinase"/>
</dbReference>
<dbReference type="SUPFAM" id="SSF56436">
    <property type="entry name" value="C-type lectin-like"/>
    <property type="match status" value="1"/>
</dbReference>
<dbReference type="InterPro" id="IPR016187">
    <property type="entry name" value="CTDL_fold"/>
</dbReference>
<dbReference type="AlphaFoldDB" id="A0A316A0N9"/>
<dbReference type="InterPro" id="IPR042095">
    <property type="entry name" value="SUMF_sf"/>
</dbReference>
<keyword evidence="3" id="KW-1185">Reference proteome</keyword>
<comment type="caution">
    <text evidence="2">The sequence shown here is derived from an EMBL/GenBank/DDBJ whole genome shotgun (WGS) entry which is preliminary data.</text>
</comment>
<dbReference type="Pfam" id="PF03781">
    <property type="entry name" value="FGE-sulfatase"/>
    <property type="match status" value="1"/>
</dbReference>
<evidence type="ECO:0000313" key="3">
    <source>
        <dbReference type="Proteomes" id="UP000245535"/>
    </source>
</evidence>
<dbReference type="InterPro" id="IPR005532">
    <property type="entry name" value="SUMF_dom"/>
</dbReference>
<dbReference type="Gene3D" id="3.90.1580.10">
    <property type="entry name" value="paralog of FGE (formylglycine-generating enzyme)"/>
    <property type="match status" value="1"/>
</dbReference>
<dbReference type="PANTHER" id="PTHR23150:SF19">
    <property type="entry name" value="FORMYLGLYCINE-GENERATING ENZYME"/>
    <property type="match status" value="1"/>
</dbReference>
<organism evidence="2 3">
    <name type="scientific">Sediminitomix flava</name>
    <dbReference type="NCBI Taxonomy" id="379075"/>
    <lineage>
        <taxon>Bacteria</taxon>
        <taxon>Pseudomonadati</taxon>
        <taxon>Bacteroidota</taxon>
        <taxon>Cytophagia</taxon>
        <taxon>Cytophagales</taxon>
        <taxon>Flammeovirgaceae</taxon>
        <taxon>Sediminitomix</taxon>
    </lineage>
</organism>
<dbReference type="PANTHER" id="PTHR23150">
    <property type="entry name" value="SULFATASE MODIFYING FACTOR 1, 2"/>
    <property type="match status" value="1"/>
</dbReference>
<dbReference type="Proteomes" id="UP000245535">
    <property type="component" value="Unassembled WGS sequence"/>
</dbReference>
<accession>A0A316A0N9</accession>
<proteinExistence type="predicted"/>
<feature type="domain" description="Sulfatase-modifying factor enzyme-like" evidence="1">
    <location>
        <begin position="37"/>
        <end position="192"/>
    </location>
</feature>
<dbReference type="OrthoDB" id="979507at2"/>
<protein>
    <submittedName>
        <fullName evidence="2">Sulfatase-modifying factor enzyme 1</fullName>
    </submittedName>
</protein>
<dbReference type="EMBL" id="QGDO01000002">
    <property type="protein sequence ID" value="PWJ43207.1"/>
    <property type="molecule type" value="Genomic_DNA"/>
</dbReference>
<evidence type="ECO:0000313" key="2">
    <source>
        <dbReference type="EMBL" id="PWJ43207.1"/>
    </source>
</evidence>
<evidence type="ECO:0000259" key="1">
    <source>
        <dbReference type="Pfam" id="PF03781"/>
    </source>
</evidence>
<dbReference type="RefSeq" id="WP_109617560.1">
    <property type="nucleotide sequence ID" value="NZ_QGDO01000002.1"/>
</dbReference>
<name>A0A316A0N9_SEDFL</name>
<gene>
    <name evidence="2" type="ORF">BC781_102756</name>
</gene>
<dbReference type="GO" id="GO:0120147">
    <property type="term" value="F:formylglycine-generating oxidase activity"/>
    <property type="evidence" value="ECO:0007669"/>
    <property type="project" value="TreeGrafter"/>
</dbReference>